<evidence type="ECO:0000313" key="2">
    <source>
        <dbReference type="EMBL" id="AUW97092.1"/>
    </source>
</evidence>
<dbReference type="Pfam" id="PF01243">
    <property type="entry name" value="PNPOx_N"/>
    <property type="match status" value="1"/>
</dbReference>
<proteinExistence type="predicted"/>
<evidence type="ECO:0000313" key="3">
    <source>
        <dbReference type="Proteomes" id="UP000238956"/>
    </source>
</evidence>
<dbReference type="Proteomes" id="UP000238956">
    <property type="component" value="Chromosome"/>
</dbReference>
<dbReference type="InterPro" id="IPR011576">
    <property type="entry name" value="Pyridox_Oxase_N"/>
</dbReference>
<reference evidence="2 3" key="1">
    <citation type="submission" date="2017-12" db="EMBL/GenBank/DDBJ databases">
        <authorList>
            <person name="Hurst M.R.H."/>
        </authorList>
    </citation>
    <scope>NUCLEOTIDE SEQUENCE [LARGE SCALE GENOMIC DNA]</scope>
    <source>
        <strain evidence="2 3">TH11417</strain>
    </source>
</reference>
<reference evidence="2 3" key="2">
    <citation type="submission" date="2018-02" db="EMBL/GenBank/DDBJ databases">
        <title>Whole genome sequencing analysis of Streptococcus pluranimalium isolated from cattle infected mastitis in China.</title>
        <authorList>
            <person name="Zhang J.-R."/>
            <person name="Hu G.-Z."/>
        </authorList>
    </citation>
    <scope>NUCLEOTIDE SEQUENCE [LARGE SCALE GENOMIC DNA]</scope>
    <source>
        <strain evidence="2 3">TH11417</strain>
    </source>
</reference>
<dbReference type="InterPro" id="IPR012349">
    <property type="entry name" value="Split_barrel_FMN-bd"/>
</dbReference>
<sequence length="148" mass="16924">MKVKEILNLLETKMSPSVIASTDSAGHPHARFIHIGLANEKGIFFMTSPTTRFYKQLQGNPNIAITGMHQEDYLIQVIRVEGRVRELGEEKLEEVLAGNPFVEQVYPNHKERENVRVFQLYEGKGFYQSLTQGHKYTFDINGDLAKED</sequence>
<dbReference type="AlphaFoldDB" id="A0A2L0D5J2"/>
<keyword evidence="3" id="KW-1185">Reference proteome</keyword>
<gene>
    <name evidence="2" type="ORF">C0J00_08255</name>
</gene>
<dbReference type="RefSeq" id="WP_104968411.1">
    <property type="nucleotide sequence ID" value="NZ_CP025536.1"/>
</dbReference>
<keyword evidence="2" id="KW-0547">Nucleotide-binding</keyword>
<feature type="domain" description="Pyridoxamine 5'-phosphate oxidase N-terminal" evidence="1">
    <location>
        <begin position="17"/>
        <end position="116"/>
    </location>
</feature>
<dbReference type="GeneID" id="98393894"/>
<dbReference type="EMBL" id="CP025536">
    <property type="protein sequence ID" value="AUW97092.1"/>
    <property type="molecule type" value="Genomic_DNA"/>
</dbReference>
<organism evidence="2 3">
    <name type="scientific">Streptococcus pluranimalium</name>
    <dbReference type="NCBI Taxonomy" id="82348"/>
    <lineage>
        <taxon>Bacteria</taxon>
        <taxon>Bacillati</taxon>
        <taxon>Bacillota</taxon>
        <taxon>Bacilli</taxon>
        <taxon>Lactobacillales</taxon>
        <taxon>Streptococcaceae</taxon>
        <taxon>Streptococcus</taxon>
    </lineage>
</organism>
<protein>
    <submittedName>
        <fullName evidence="2">ABC transporter ATP-binding protein</fullName>
    </submittedName>
</protein>
<name>A0A2L0D5J2_9STRE</name>
<dbReference type="SUPFAM" id="SSF50475">
    <property type="entry name" value="FMN-binding split barrel"/>
    <property type="match status" value="1"/>
</dbReference>
<accession>A0A2L0D5J2</accession>
<evidence type="ECO:0000259" key="1">
    <source>
        <dbReference type="Pfam" id="PF01243"/>
    </source>
</evidence>
<dbReference type="OrthoDB" id="2220294at2"/>
<dbReference type="Gene3D" id="2.30.110.10">
    <property type="entry name" value="Electron Transport, Fmn-binding Protein, Chain A"/>
    <property type="match status" value="1"/>
</dbReference>
<dbReference type="KEGG" id="splr:C0J00_08255"/>
<dbReference type="GO" id="GO:0005524">
    <property type="term" value="F:ATP binding"/>
    <property type="evidence" value="ECO:0007669"/>
    <property type="project" value="UniProtKB-KW"/>
</dbReference>
<keyword evidence="2" id="KW-0067">ATP-binding</keyword>